<evidence type="ECO:0000256" key="3">
    <source>
        <dbReference type="ARBA" id="ARBA00022525"/>
    </source>
</evidence>
<dbReference type="FunFam" id="3.80.10.10:FF:000004">
    <property type="entry name" value="Slit guidance ligand 2"/>
    <property type="match status" value="1"/>
</dbReference>
<dbReference type="InterPro" id="IPR050541">
    <property type="entry name" value="LRR_TM_domain-containing"/>
</dbReference>
<dbReference type="KEGG" id="foc:113205099"/>
<dbReference type="SMART" id="SM00365">
    <property type="entry name" value="LRR_SD22"/>
    <property type="match status" value="9"/>
</dbReference>
<dbReference type="SMART" id="SM00369">
    <property type="entry name" value="LRR_TYP"/>
    <property type="match status" value="18"/>
</dbReference>
<dbReference type="Gene3D" id="3.80.10.10">
    <property type="entry name" value="Ribonuclease Inhibitor"/>
    <property type="match status" value="5"/>
</dbReference>
<dbReference type="Pfam" id="PF13855">
    <property type="entry name" value="LRR_8"/>
    <property type="match status" value="6"/>
</dbReference>
<evidence type="ECO:0000259" key="10">
    <source>
        <dbReference type="SMART" id="SM00082"/>
    </source>
</evidence>
<dbReference type="PANTHER" id="PTHR24369:SF210">
    <property type="entry name" value="CHAOPTIN-RELATED"/>
    <property type="match status" value="1"/>
</dbReference>
<dbReference type="RefSeq" id="XP_052121122.1">
    <property type="nucleotide sequence ID" value="XM_052265162.1"/>
</dbReference>
<dbReference type="Proteomes" id="UP000504606">
    <property type="component" value="Unplaced"/>
</dbReference>
<dbReference type="Pfam" id="PF00560">
    <property type="entry name" value="LRR_1"/>
    <property type="match status" value="1"/>
</dbReference>
<evidence type="ECO:0000256" key="4">
    <source>
        <dbReference type="ARBA" id="ARBA00022614"/>
    </source>
</evidence>
<dbReference type="OrthoDB" id="283575at2759"/>
<sequence>MAAQVALVLALLVAGARAGGLAVGGDAAVSASHANQVGGHLILAEPRPAGDPRCPRPCTCSGPAVDCSRRGLAHVPTNLPTNIERLDLQGNNITILYETDFEDLRHLRILHLMDNQIHTVERGALSDLLALERLRINNNQIRQLPDNLFTSNTKLHRLDLSNNELKGIGKNSLRGLGSLRTLLLDNNQLSCVDEGAFDGLRELDVLTLNNNNLTWLRSETFAGLTRLRALRLSENALRCDCHLAWLARWLRRSPRLALYTRCASPAHLQDLSVADLHDNEFACAGSSPAPPMECAGEPRCPAPCRCQDTVVDCREKGLTAVPEHLPEGTTELRLEQNKITEIHTKAFTPYKRLQRIDLSNNQIGKMAPDAFQGLKALTSLVLYGNKIADLPKGIFHGLANLALLLLNANEISCVRKDTFRDLHSLNLLSLYDNNIQSIANGTFDPMKSIQTLHLARNPFICDCNLRWLADYLHRHPVETSDAKCDSPKRMQRRRLAALKDDQLQCTGVDEYRTRLAGECVADSACPADCTCDGPVVDCSGRGLKDIPKDIPAYTSELLLQGNELGRVKADGILASLPNLVKLDLSNNHITGIEQQAFQGNPMLQHLYLSGNRMREIHNKMFVGLSNLKVLQLSDNQVTCVMQASFDMLTSLKSLDLTRNPMACNCHLGWLAGWLSSRGLSAGSPTCASPPRLRDAPVYEIPRHEFKCLSDSDEQGCLGEDYCPPECTCTGTVVRCSRAGLADIPRGIPADTTELYLDVNNITAVRPERLHHLQSLNRLDLSNNKISILSNFTFVNLTQLSTLIISYNKLQCIERDSLAGLKSLRVMSLHGNDISMIADGTFTDLHAITHLALGSNQLYCDCNLRWLASWVKRDFVEPGIASCTAPDTMKDKLLLTTPASAFQCDGCEYRDDDFTTRMPQKKGGWTGAAACQAQGRQTRCARLPPGCLLQGAPSPWRDRPTLILTFASSML</sequence>
<gene>
    <name evidence="12" type="primary">LOC113205099</name>
</gene>
<dbReference type="SMART" id="SM00082">
    <property type="entry name" value="LRRCT"/>
    <property type="match status" value="4"/>
</dbReference>
<keyword evidence="2" id="KW-0217">Developmental protein</keyword>
<feature type="domain" description="LRRNT" evidence="9">
    <location>
        <begin position="299"/>
        <end position="331"/>
    </location>
</feature>
<dbReference type="GeneID" id="113205099"/>
<evidence type="ECO:0000256" key="5">
    <source>
        <dbReference type="ARBA" id="ARBA00022729"/>
    </source>
</evidence>
<comment type="subcellular location">
    <subcellularLocation>
        <location evidence="1">Secreted</location>
    </subcellularLocation>
</comment>
<keyword evidence="11" id="KW-1185">Reference proteome</keyword>
<evidence type="ECO:0000256" key="1">
    <source>
        <dbReference type="ARBA" id="ARBA00004613"/>
    </source>
</evidence>
<name>A0A9C6U131_FRAOC</name>
<feature type="domain" description="LRRNT" evidence="9">
    <location>
        <begin position="721"/>
        <end position="753"/>
    </location>
</feature>
<keyword evidence="3" id="KW-0964">Secreted</keyword>
<evidence type="ECO:0000256" key="2">
    <source>
        <dbReference type="ARBA" id="ARBA00022473"/>
    </source>
</evidence>
<dbReference type="PROSITE" id="PS51450">
    <property type="entry name" value="LRR"/>
    <property type="match status" value="3"/>
</dbReference>
<feature type="domain" description="LRRCT" evidence="10">
    <location>
        <begin position="457"/>
        <end position="506"/>
    </location>
</feature>
<dbReference type="InterPro" id="IPR000372">
    <property type="entry name" value="LRRNT"/>
</dbReference>
<evidence type="ECO:0000256" key="7">
    <source>
        <dbReference type="ARBA" id="ARBA00023157"/>
    </source>
</evidence>
<feature type="domain" description="LRRCT" evidence="10">
    <location>
        <begin position="659"/>
        <end position="708"/>
    </location>
</feature>
<keyword evidence="5 8" id="KW-0732">Signal</keyword>
<keyword evidence="7" id="KW-1015">Disulfide bond</keyword>
<dbReference type="SMART" id="SM00368">
    <property type="entry name" value="LRR_RI"/>
    <property type="match status" value="6"/>
</dbReference>
<feature type="domain" description="LRRNT" evidence="9">
    <location>
        <begin position="53"/>
        <end position="85"/>
    </location>
</feature>
<dbReference type="PRINTS" id="PR00019">
    <property type="entry name" value="LEURICHRPT"/>
</dbReference>
<organism evidence="11 12">
    <name type="scientific">Frankliniella occidentalis</name>
    <name type="common">Western flower thrips</name>
    <name type="synonym">Euthrips occidentalis</name>
    <dbReference type="NCBI Taxonomy" id="133901"/>
    <lineage>
        <taxon>Eukaryota</taxon>
        <taxon>Metazoa</taxon>
        <taxon>Ecdysozoa</taxon>
        <taxon>Arthropoda</taxon>
        <taxon>Hexapoda</taxon>
        <taxon>Insecta</taxon>
        <taxon>Pterygota</taxon>
        <taxon>Neoptera</taxon>
        <taxon>Paraneoptera</taxon>
        <taxon>Thysanoptera</taxon>
        <taxon>Terebrantia</taxon>
        <taxon>Thripoidea</taxon>
        <taxon>Thripidae</taxon>
        <taxon>Frankliniella</taxon>
    </lineage>
</organism>
<evidence type="ECO:0000256" key="6">
    <source>
        <dbReference type="ARBA" id="ARBA00022737"/>
    </source>
</evidence>
<dbReference type="GO" id="GO:0005886">
    <property type="term" value="C:plasma membrane"/>
    <property type="evidence" value="ECO:0007669"/>
    <property type="project" value="TreeGrafter"/>
</dbReference>
<reference evidence="12" key="1">
    <citation type="submission" date="2025-08" db="UniProtKB">
        <authorList>
            <consortium name="RefSeq"/>
        </authorList>
    </citation>
    <scope>IDENTIFICATION</scope>
    <source>
        <tissue evidence="12">Whole organism</tissue>
    </source>
</reference>
<dbReference type="GO" id="GO:0007399">
    <property type="term" value="P:nervous system development"/>
    <property type="evidence" value="ECO:0007669"/>
    <property type="project" value="UniProtKB-ARBA"/>
</dbReference>
<dbReference type="PANTHER" id="PTHR24369">
    <property type="entry name" value="ANTIGEN BSP, PUTATIVE-RELATED"/>
    <property type="match status" value="1"/>
</dbReference>
<evidence type="ECO:0000259" key="9">
    <source>
        <dbReference type="SMART" id="SM00013"/>
    </source>
</evidence>
<feature type="domain" description="LRRCT" evidence="10">
    <location>
        <begin position="855"/>
        <end position="904"/>
    </location>
</feature>
<dbReference type="SUPFAM" id="SSF52058">
    <property type="entry name" value="L domain-like"/>
    <property type="match status" value="3"/>
</dbReference>
<feature type="domain" description="LRRNT" evidence="9">
    <location>
        <begin position="524"/>
        <end position="556"/>
    </location>
</feature>
<dbReference type="Pfam" id="PF01463">
    <property type="entry name" value="LRRCT"/>
    <property type="match status" value="3"/>
</dbReference>
<evidence type="ECO:0000313" key="12">
    <source>
        <dbReference type="RefSeq" id="XP_052121122.1"/>
    </source>
</evidence>
<dbReference type="SMART" id="SM00013">
    <property type="entry name" value="LRRNT"/>
    <property type="match status" value="4"/>
</dbReference>
<protein>
    <submittedName>
        <fullName evidence="12">Protein slit</fullName>
    </submittedName>
</protein>
<feature type="signal peptide" evidence="8">
    <location>
        <begin position="1"/>
        <end position="18"/>
    </location>
</feature>
<dbReference type="CTD" id="36746"/>
<dbReference type="GO" id="GO:0005576">
    <property type="term" value="C:extracellular region"/>
    <property type="evidence" value="ECO:0007669"/>
    <property type="project" value="UniProtKB-SubCell"/>
</dbReference>
<feature type="domain" description="LRRCT" evidence="10">
    <location>
        <begin position="235"/>
        <end position="284"/>
    </location>
</feature>
<dbReference type="Pfam" id="PF01462">
    <property type="entry name" value="LRRNT"/>
    <property type="match status" value="4"/>
</dbReference>
<keyword evidence="4" id="KW-0433">Leucine-rich repeat</keyword>
<keyword evidence="6" id="KW-0677">Repeat</keyword>
<dbReference type="InterPro" id="IPR032675">
    <property type="entry name" value="LRR_dom_sf"/>
</dbReference>
<evidence type="ECO:0000256" key="8">
    <source>
        <dbReference type="SAM" id="SignalP"/>
    </source>
</evidence>
<dbReference type="InterPro" id="IPR003591">
    <property type="entry name" value="Leu-rich_rpt_typical-subtyp"/>
</dbReference>
<dbReference type="InterPro" id="IPR000483">
    <property type="entry name" value="Cys-rich_flank_reg_C"/>
</dbReference>
<dbReference type="FunFam" id="3.80.10.10:FF:000002">
    <property type="entry name" value="Slit guidance ligand 2"/>
    <property type="match status" value="3"/>
</dbReference>
<feature type="chain" id="PRO_5038580255" evidence="8">
    <location>
        <begin position="19"/>
        <end position="970"/>
    </location>
</feature>
<dbReference type="SMART" id="SM00364">
    <property type="entry name" value="LRR_BAC"/>
    <property type="match status" value="4"/>
</dbReference>
<accession>A0A9C6U131</accession>
<dbReference type="AlphaFoldDB" id="A0A9C6U131"/>
<dbReference type="InterPro" id="IPR001611">
    <property type="entry name" value="Leu-rich_rpt"/>
</dbReference>
<proteinExistence type="predicted"/>
<evidence type="ECO:0000313" key="11">
    <source>
        <dbReference type="Proteomes" id="UP000504606"/>
    </source>
</evidence>